<organism evidence="2 3">
    <name type="scientific">Claviceps pusilla</name>
    <dbReference type="NCBI Taxonomy" id="123648"/>
    <lineage>
        <taxon>Eukaryota</taxon>
        <taxon>Fungi</taxon>
        <taxon>Dikarya</taxon>
        <taxon>Ascomycota</taxon>
        <taxon>Pezizomycotina</taxon>
        <taxon>Sordariomycetes</taxon>
        <taxon>Hypocreomycetidae</taxon>
        <taxon>Hypocreales</taxon>
        <taxon>Clavicipitaceae</taxon>
        <taxon>Claviceps</taxon>
    </lineage>
</organism>
<evidence type="ECO:0000313" key="3">
    <source>
        <dbReference type="Proteomes" id="UP000748025"/>
    </source>
</evidence>
<dbReference type="EMBL" id="SRPW01001711">
    <property type="protein sequence ID" value="KAG5999439.1"/>
    <property type="molecule type" value="Genomic_DNA"/>
</dbReference>
<proteinExistence type="predicted"/>
<sequence>MHCESRSEQSSRNWTVKTIDKTRGRAKHDATESRQLCLRSGLMDQGLVHLAGAFDLLLRRKPDKMPWRHSPVKWKGSGGLAECQLAWIVR</sequence>
<comment type="caution">
    <text evidence="2">The sequence shown here is derived from an EMBL/GenBank/DDBJ whole genome shotgun (WGS) entry which is preliminary data.</text>
</comment>
<feature type="non-terminal residue" evidence="2">
    <location>
        <position position="90"/>
    </location>
</feature>
<protein>
    <submittedName>
        <fullName evidence="2">Uncharacterized protein</fullName>
    </submittedName>
</protein>
<dbReference type="Proteomes" id="UP000748025">
    <property type="component" value="Unassembled WGS sequence"/>
</dbReference>
<feature type="region of interest" description="Disordered" evidence="1">
    <location>
        <begin position="1"/>
        <end position="27"/>
    </location>
</feature>
<feature type="compositionally biased region" description="Basic and acidic residues" evidence="1">
    <location>
        <begin position="18"/>
        <end position="27"/>
    </location>
</feature>
<name>A0A9P7SYM4_9HYPO</name>
<evidence type="ECO:0000256" key="1">
    <source>
        <dbReference type="SAM" id="MobiDB-lite"/>
    </source>
</evidence>
<accession>A0A9P7SYM4</accession>
<evidence type="ECO:0000313" key="2">
    <source>
        <dbReference type="EMBL" id="KAG5999439.1"/>
    </source>
</evidence>
<gene>
    <name evidence="2" type="ORF">E4U43_002075</name>
</gene>
<dbReference type="AlphaFoldDB" id="A0A9P7SYM4"/>
<keyword evidence="3" id="KW-1185">Reference proteome</keyword>
<reference evidence="2" key="1">
    <citation type="journal article" date="2020" name="bioRxiv">
        <title>Whole genome comparisons of ergot fungi reveals the divergence and evolution of species within the genus Claviceps are the result of varying mechanisms driving genome evolution and host range expansion.</title>
        <authorList>
            <person name="Wyka S.A."/>
            <person name="Mondo S.J."/>
            <person name="Liu M."/>
            <person name="Dettman J."/>
            <person name="Nalam V."/>
            <person name="Broders K.D."/>
        </authorList>
    </citation>
    <scope>NUCLEOTIDE SEQUENCE</scope>
    <source>
        <strain evidence="2">CCC 602</strain>
    </source>
</reference>